<reference evidence="1" key="2">
    <citation type="journal article" date="2021" name="PeerJ">
        <title>Extensive microbial diversity within the chicken gut microbiome revealed by metagenomics and culture.</title>
        <authorList>
            <person name="Gilroy R."/>
            <person name="Ravi A."/>
            <person name="Getino M."/>
            <person name="Pursley I."/>
            <person name="Horton D.L."/>
            <person name="Alikhan N.F."/>
            <person name="Baker D."/>
            <person name="Gharbi K."/>
            <person name="Hall N."/>
            <person name="Watson M."/>
            <person name="Adriaenssens E.M."/>
            <person name="Foster-Nyarko E."/>
            <person name="Jarju S."/>
            <person name="Secka A."/>
            <person name="Antonio M."/>
            <person name="Oren A."/>
            <person name="Chaudhuri R.R."/>
            <person name="La Ragione R."/>
            <person name="Hildebrand F."/>
            <person name="Pallen M.J."/>
        </authorList>
    </citation>
    <scope>NUCLEOTIDE SEQUENCE</scope>
    <source>
        <strain evidence="1">G3-3990</strain>
    </source>
</reference>
<dbReference type="CDD" id="cd13120">
    <property type="entry name" value="BF2867_like_N"/>
    <property type="match status" value="1"/>
</dbReference>
<dbReference type="PROSITE" id="PS51257">
    <property type="entry name" value="PROKAR_LIPOPROTEIN"/>
    <property type="match status" value="1"/>
</dbReference>
<protein>
    <submittedName>
        <fullName evidence="1">Uncharacterized protein</fullName>
    </submittedName>
</protein>
<evidence type="ECO:0000313" key="2">
    <source>
        <dbReference type="Proteomes" id="UP000823641"/>
    </source>
</evidence>
<dbReference type="Gene3D" id="3.40.390.10">
    <property type="entry name" value="Collagenase (Catalytic Domain)"/>
    <property type="match status" value="1"/>
</dbReference>
<organism evidence="1 2">
    <name type="scientific">Candidatus Gallipaludibacter merdavium</name>
    <dbReference type="NCBI Taxonomy" id="2840839"/>
    <lineage>
        <taxon>Bacteria</taxon>
        <taxon>Pseudomonadati</taxon>
        <taxon>Bacteroidota</taxon>
        <taxon>Bacteroidia</taxon>
        <taxon>Bacteroidales</taxon>
        <taxon>Candidatus Gallipaludibacter</taxon>
    </lineage>
</organism>
<dbReference type="EMBL" id="JADIMG010000070">
    <property type="protein sequence ID" value="MBO8460090.1"/>
    <property type="molecule type" value="Genomic_DNA"/>
</dbReference>
<dbReference type="AlphaFoldDB" id="A0A9D9HUB5"/>
<gene>
    <name evidence="1" type="ORF">IAA73_07150</name>
</gene>
<dbReference type="GO" id="GO:0008237">
    <property type="term" value="F:metallopeptidase activity"/>
    <property type="evidence" value="ECO:0007669"/>
    <property type="project" value="InterPro"/>
</dbReference>
<dbReference type="InterPro" id="IPR019026">
    <property type="entry name" value="Peptidase_M64_IgA"/>
</dbReference>
<dbReference type="Pfam" id="PF09471">
    <property type="entry name" value="Peptidase_M64"/>
    <property type="match status" value="1"/>
</dbReference>
<proteinExistence type="predicted"/>
<sequence>MKKLFTSYIHFVGLLVSSLLVIFMSACSDELEQSMGQSQTEEITGYQTAPATLSVFLDKATTRLIFEETDYEGRDAFKSVWSEGDGFRLIGTTEGGSITEDPSRSMDYLLAYGAGTTEGLFSSQDTPISGSMFSIYYPYTLSNYSDYALFSYEGQVQQGNDNYDHLAGYHAMRLGYTRDLDNIAFNVSDDHFSQSSCMKFILSGLPKAFVPVSLRWSIVDAEGNTMLDVLPESNYPDYTVAGWTLGLEGFSSTNSLTAYLMMSDQDVTLPSGAQMRVSITGSNGEYYYADKPAGGKIIQGGYLNTLTITEGWKTIYESTDNSSDGEVTALQIAEQGEEQGIDVVIVGDGFSDRLIADGTYDEVMQKAYEDFFSIEPYLSYKEKFNVYQIRAVSKHEDMEYADRETAFGCVFGEGTHVEGDHEGIQNFVKEALNADDERMNSLLIIVMINSPRYAGTCWMFGYTVNDFGDGIAIAYVPTGTSDTERRSTLLHECGHGFAKLADEYGTSFDNVVMEDYYLKFYRNEFGWNKNVDVTDDPNEVYWKDFLGDTRYPEISIFEGAYGYANNFYRPTENSIMRNNEGEFNAPSRRAIFYRINKLLNPDFVDSYDVFVEWDATRNRVQHPATGSRSVVRKDFVPLAPPIVQIGYWKGGKFVTE</sequence>
<dbReference type="Proteomes" id="UP000823641">
    <property type="component" value="Unassembled WGS sequence"/>
</dbReference>
<name>A0A9D9HUB5_9BACT</name>
<comment type="caution">
    <text evidence="1">The sequence shown here is derived from an EMBL/GenBank/DDBJ whole genome shotgun (WGS) entry which is preliminary data.</text>
</comment>
<evidence type="ECO:0000313" key="1">
    <source>
        <dbReference type="EMBL" id="MBO8460090.1"/>
    </source>
</evidence>
<reference evidence="1" key="1">
    <citation type="submission" date="2020-10" db="EMBL/GenBank/DDBJ databases">
        <authorList>
            <person name="Gilroy R."/>
        </authorList>
    </citation>
    <scope>NUCLEOTIDE SEQUENCE</scope>
    <source>
        <strain evidence="1">G3-3990</strain>
    </source>
</reference>
<dbReference type="InterPro" id="IPR024079">
    <property type="entry name" value="MetalloPept_cat_dom_sf"/>
</dbReference>
<accession>A0A9D9HUB5</accession>